<dbReference type="RefSeq" id="WP_101175255.1">
    <property type="nucleotide sequence ID" value="NZ_PISE01000003.1"/>
</dbReference>
<dbReference type="EMBL" id="PISE01000003">
    <property type="protein sequence ID" value="PKG25531.1"/>
    <property type="molecule type" value="Genomic_DNA"/>
</dbReference>
<dbReference type="PROSITE" id="PS51097">
    <property type="entry name" value="PTS_EIIA_TYPE_5"/>
    <property type="match status" value="1"/>
</dbReference>
<dbReference type="Gene3D" id="2.40.33.40">
    <property type="entry name" value="Phosphotransferase system, glucitol/sorbitol-specific IIA component"/>
    <property type="match status" value="1"/>
</dbReference>
<proteinExistence type="predicted"/>
<sequence>MKTIYENKIQSIGDFADSFLEEKMVILFGDGAPQDLKDFCYNIDLVEVDGEIQEGQFLLINEDKYEITSVGDVVQRNLTTLGHITIKFDGSTTAELPGTLYVENKILPKFDLGTKLKIINA</sequence>
<dbReference type="PANTHER" id="PTHR40398:SF1">
    <property type="entry name" value="PTS SYSTEM GLUCITOL_SORBITOL-SPECIFIC EIIA COMPONENT"/>
    <property type="match status" value="1"/>
</dbReference>
<protein>
    <submittedName>
        <fullName evidence="2">PTS sorbitol transporter subunit IIA</fullName>
    </submittedName>
</protein>
<dbReference type="PANTHER" id="PTHR40398">
    <property type="entry name" value="PTS SYSTEM GLUCITOL/SORBITOL-SPECIFIC EIIA COMPONENT"/>
    <property type="match status" value="1"/>
</dbReference>
<dbReference type="AlphaFoldDB" id="A0A2N0Z7P6"/>
<accession>A0A2N0Z7P6</accession>
<gene>
    <name evidence="2" type="ORF">CWS01_01420</name>
</gene>
<evidence type="ECO:0000313" key="2">
    <source>
        <dbReference type="EMBL" id="PKG25531.1"/>
    </source>
</evidence>
<dbReference type="GO" id="GO:0016301">
    <property type="term" value="F:kinase activity"/>
    <property type="evidence" value="ECO:0007669"/>
    <property type="project" value="TreeGrafter"/>
</dbReference>
<dbReference type="GO" id="GO:0009401">
    <property type="term" value="P:phosphoenolpyruvate-dependent sugar phosphotransferase system"/>
    <property type="evidence" value="ECO:0007669"/>
    <property type="project" value="InterPro"/>
</dbReference>
<evidence type="ECO:0000256" key="1">
    <source>
        <dbReference type="PROSITE-ProRule" id="PRU00420"/>
    </source>
</evidence>
<dbReference type="OrthoDB" id="5113885at2"/>
<comment type="caution">
    <text evidence="1">Lacks conserved residue(s) required for the propagation of feature annotation.</text>
</comment>
<name>A0A2N0Z7P6_9BACI</name>
<dbReference type="Proteomes" id="UP000233375">
    <property type="component" value="Unassembled WGS sequence"/>
</dbReference>
<organism evidence="2 3">
    <name type="scientific">Niallia nealsonii</name>
    <dbReference type="NCBI Taxonomy" id="115979"/>
    <lineage>
        <taxon>Bacteria</taxon>
        <taxon>Bacillati</taxon>
        <taxon>Bacillota</taxon>
        <taxon>Bacilli</taxon>
        <taxon>Bacillales</taxon>
        <taxon>Bacillaceae</taxon>
        <taxon>Niallia</taxon>
    </lineage>
</organism>
<dbReference type="GO" id="GO:0005737">
    <property type="term" value="C:cytoplasm"/>
    <property type="evidence" value="ECO:0007669"/>
    <property type="project" value="InterPro"/>
</dbReference>
<comment type="caution">
    <text evidence="2">The sequence shown here is derived from an EMBL/GenBank/DDBJ whole genome shotgun (WGS) entry which is preliminary data.</text>
</comment>
<keyword evidence="3" id="KW-1185">Reference proteome</keyword>
<dbReference type="SUPFAM" id="SSF141530">
    <property type="entry name" value="PTSIIA/GutA-like"/>
    <property type="match status" value="1"/>
</dbReference>
<dbReference type="GO" id="GO:0008982">
    <property type="term" value="F:protein-N(PI)-phosphohistidine-sugar phosphotransferase activity"/>
    <property type="evidence" value="ECO:0007669"/>
    <property type="project" value="InterPro"/>
</dbReference>
<evidence type="ECO:0000313" key="3">
    <source>
        <dbReference type="Proteomes" id="UP000233375"/>
    </source>
</evidence>
<dbReference type="InterPro" id="IPR004716">
    <property type="entry name" value="PTS_IIA_glucitol/sorbitol-sp"/>
</dbReference>
<dbReference type="InterPro" id="IPR036665">
    <property type="entry name" value="PTS_IIA_glucitol/sorbitol_sf"/>
</dbReference>
<dbReference type="Pfam" id="PF03829">
    <property type="entry name" value="PTSIIA_gutA"/>
    <property type="match status" value="1"/>
</dbReference>
<reference evidence="2 3" key="1">
    <citation type="journal article" date="2003" name="Int. J. Syst. Evol. Microbiol.">
        <title>Bacillus nealsonii sp. nov., isolated from a spacecraft-assembly facility, whose spores are gamma-radiation resistant.</title>
        <authorList>
            <person name="Venkateswaran K."/>
            <person name="Kempf M."/>
            <person name="Chen F."/>
            <person name="Satomi M."/>
            <person name="Nicholson W."/>
            <person name="Kern R."/>
        </authorList>
    </citation>
    <scope>NUCLEOTIDE SEQUENCE [LARGE SCALE GENOMIC DNA]</scope>
    <source>
        <strain evidence="2 3">FO-92</strain>
    </source>
</reference>